<dbReference type="STRING" id="573983.B0681_05265"/>
<sequence>MAKSPEVYDKLAAFHEGKAKKAWARAKSGEEGYNYAVAKKHYGKAKMHSETADRLRKEGK</sequence>
<evidence type="ECO:0000313" key="1">
    <source>
        <dbReference type="EMBL" id="OOS25420.1"/>
    </source>
</evidence>
<name>A0A1T0CSU8_9GAMM</name>
<dbReference type="Proteomes" id="UP000190683">
    <property type="component" value="Unassembled WGS sequence"/>
</dbReference>
<protein>
    <submittedName>
        <fullName evidence="1">Uncharacterized protein</fullName>
    </submittedName>
</protein>
<reference evidence="1 2" key="1">
    <citation type="submission" date="2017-02" db="EMBL/GenBank/DDBJ databases">
        <title>Draft genome sequence of Moraxella porci CCUG 54912T type strain.</title>
        <authorList>
            <person name="Salva-Serra F."/>
            <person name="Engstrom-Jakobsson H."/>
            <person name="Thorell K."/>
            <person name="Jaen-Luchoro D."/>
            <person name="Gonzales-Siles L."/>
            <person name="Karlsson R."/>
            <person name="Yazdan S."/>
            <person name="Boulund F."/>
            <person name="Johnning A."/>
            <person name="Engstrand L."/>
            <person name="Kristiansson E."/>
            <person name="Moore E."/>
        </authorList>
    </citation>
    <scope>NUCLEOTIDE SEQUENCE [LARGE SCALE GENOMIC DNA]</scope>
    <source>
        <strain evidence="1 2">CCUG 54912</strain>
    </source>
</reference>
<dbReference type="AlphaFoldDB" id="A0A1T0CSU8"/>
<evidence type="ECO:0000313" key="2">
    <source>
        <dbReference type="Proteomes" id="UP000190683"/>
    </source>
</evidence>
<accession>A0A1T0CSU8</accession>
<gene>
    <name evidence="1" type="ORF">B0681_05265</name>
</gene>
<comment type="caution">
    <text evidence="1">The sequence shown here is derived from an EMBL/GenBank/DDBJ whole genome shotgun (WGS) entry which is preliminary data.</text>
</comment>
<dbReference type="RefSeq" id="WP_078317694.1">
    <property type="nucleotide sequence ID" value="NZ_MUYV01000005.1"/>
</dbReference>
<proteinExistence type="predicted"/>
<organism evidence="1 2">
    <name type="scientific">Moraxella porci DSM 25326</name>
    <dbReference type="NCBI Taxonomy" id="573983"/>
    <lineage>
        <taxon>Bacteria</taxon>
        <taxon>Pseudomonadati</taxon>
        <taxon>Pseudomonadota</taxon>
        <taxon>Gammaproteobacteria</taxon>
        <taxon>Moraxellales</taxon>
        <taxon>Moraxellaceae</taxon>
        <taxon>Moraxella</taxon>
    </lineage>
</organism>
<dbReference type="EMBL" id="MUYV01000005">
    <property type="protein sequence ID" value="OOS25420.1"/>
    <property type="molecule type" value="Genomic_DNA"/>
</dbReference>
<keyword evidence="2" id="KW-1185">Reference proteome</keyword>